<name>A0A498PRX4_9MYCO</name>
<proteinExistence type="predicted"/>
<dbReference type="Gene3D" id="3.40.960.10">
    <property type="entry name" value="VSR Endonuclease"/>
    <property type="match status" value="1"/>
</dbReference>
<accession>A0A498PRX4</accession>
<dbReference type="Proteomes" id="UP000267289">
    <property type="component" value="Unassembled WGS sequence"/>
</dbReference>
<dbReference type="SUPFAM" id="SSF52980">
    <property type="entry name" value="Restriction endonuclease-like"/>
    <property type="match status" value="1"/>
</dbReference>
<dbReference type="InterPro" id="IPR011335">
    <property type="entry name" value="Restrct_endonuc-II-like"/>
</dbReference>
<organism evidence="3 4">
    <name type="scientific">Mycobacterium innocens</name>
    <dbReference type="NCBI Taxonomy" id="2341083"/>
    <lineage>
        <taxon>Bacteria</taxon>
        <taxon>Bacillati</taxon>
        <taxon>Actinomycetota</taxon>
        <taxon>Actinomycetes</taxon>
        <taxon>Mycobacteriales</taxon>
        <taxon>Mycobacteriaceae</taxon>
        <taxon>Mycobacterium</taxon>
    </lineage>
</organism>
<evidence type="ECO:0000259" key="2">
    <source>
        <dbReference type="Pfam" id="PF13338"/>
    </source>
</evidence>
<sequence length="340" mass="37008">MPVDELIAANGGLATTQQLLAVISRKRLAGLVNAGKLIRVCHGVYATSELDVLGKLAALDLFAGKPIVACMGTAAALYGFDTENTSRVHILDPGIRMRPSAGLMVHQRTGAPLRRVAGRLATAPAWTVIEVARVLRRPRALATLDAALHVGACTRAELDAVIREHRGRRGIVSVRELIGYADGRAESPMESEARLVFVDGRLPMPQLQYAIVDRYGKVWRVDFAWPDAMVVAEYDSIQWHVGRDALVHDRLKTARLQECGWTSIPMTVDDIRGDPVGLADRINYHLRSAASSRKSAPTPGVSGTFATARHRKAAHYTGPGADRFPCPLGRSPGRRPGRRR</sequence>
<dbReference type="Pfam" id="PF13338">
    <property type="entry name" value="AbiEi_4"/>
    <property type="match status" value="1"/>
</dbReference>
<dbReference type="AlphaFoldDB" id="A0A498PRX4"/>
<evidence type="ECO:0000256" key="1">
    <source>
        <dbReference type="SAM" id="MobiDB-lite"/>
    </source>
</evidence>
<keyword evidence="4" id="KW-1185">Reference proteome</keyword>
<gene>
    <name evidence="3" type="ORF">LAUMK13_00770</name>
</gene>
<dbReference type="EMBL" id="UPHQ01000033">
    <property type="protein sequence ID" value="VBA35513.1"/>
    <property type="molecule type" value="Genomic_DNA"/>
</dbReference>
<dbReference type="OrthoDB" id="5143202at2"/>
<evidence type="ECO:0000313" key="4">
    <source>
        <dbReference type="Proteomes" id="UP000267289"/>
    </source>
</evidence>
<evidence type="ECO:0000313" key="3">
    <source>
        <dbReference type="EMBL" id="VBA35513.1"/>
    </source>
</evidence>
<reference evidence="3 4" key="1">
    <citation type="submission" date="2018-09" db="EMBL/GenBank/DDBJ databases">
        <authorList>
            <person name="Tagini F."/>
        </authorList>
    </citation>
    <scope>NUCLEOTIDE SEQUENCE [LARGE SCALE GENOMIC DNA]</scope>
    <source>
        <strain evidence="3 4">MK13</strain>
    </source>
</reference>
<feature type="domain" description="AbiEi antitoxin N-terminal" evidence="2">
    <location>
        <begin position="3"/>
        <end position="46"/>
    </location>
</feature>
<feature type="region of interest" description="Disordered" evidence="1">
    <location>
        <begin position="289"/>
        <end position="340"/>
    </location>
</feature>
<protein>
    <recommendedName>
        <fullName evidence="2">AbiEi antitoxin N-terminal domain-containing protein</fullName>
    </recommendedName>
</protein>
<dbReference type="InterPro" id="IPR025159">
    <property type="entry name" value="AbiEi_N"/>
</dbReference>